<protein>
    <submittedName>
        <fullName evidence="5">Rubrerythrin</fullName>
    </submittedName>
</protein>
<dbReference type="CDD" id="cd00729">
    <property type="entry name" value="rubredoxin_SM"/>
    <property type="match status" value="1"/>
</dbReference>
<dbReference type="InterPro" id="IPR024934">
    <property type="entry name" value="Rubredoxin-like_dom"/>
</dbReference>
<dbReference type="Pfam" id="PF21349">
    <property type="entry name" value="RUBY_RBDX"/>
    <property type="match status" value="1"/>
</dbReference>
<evidence type="ECO:0000256" key="2">
    <source>
        <dbReference type="ARBA" id="ARBA00022982"/>
    </source>
</evidence>
<dbReference type="Proteomes" id="UP000287233">
    <property type="component" value="Chromosome"/>
</dbReference>
<dbReference type="PROSITE" id="PS50903">
    <property type="entry name" value="RUBREDOXIN_LIKE"/>
    <property type="match status" value="1"/>
</dbReference>
<organism evidence="5 6">
    <name type="scientific">Bipolaricaulis sibiricus</name>
    <dbReference type="NCBI Taxonomy" id="2501609"/>
    <lineage>
        <taxon>Bacteria</taxon>
        <taxon>Candidatus Bipolaricaulota</taxon>
        <taxon>Candidatus Bipolaricaulia</taxon>
        <taxon>Candidatus Bipolaricaulales</taxon>
        <taxon>Candidatus Bipolaricaulaceae</taxon>
        <taxon>Candidatus Bipolaricaulis</taxon>
    </lineage>
</organism>
<keyword evidence="1" id="KW-0813">Transport</keyword>
<dbReference type="Gene3D" id="1.20.1260.10">
    <property type="match status" value="1"/>
</dbReference>
<keyword evidence="2" id="KW-0249">Electron transport</keyword>
<name>A0A410FVR1_BIPS1</name>
<evidence type="ECO:0000259" key="4">
    <source>
        <dbReference type="PROSITE" id="PS50905"/>
    </source>
</evidence>
<dbReference type="PANTHER" id="PTHR33746:SF4">
    <property type="entry name" value="RUBRERYTHRIN"/>
    <property type="match status" value="1"/>
</dbReference>
<dbReference type="EMBL" id="CP034928">
    <property type="protein sequence ID" value="QAA77038.1"/>
    <property type="molecule type" value="Genomic_DNA"/>
</dbReference>
<dbReference type="Gene3D" id="2.20.28.10">
    <property type="match status" value="1"/>
</dbReference>
<dbReference type="InterPro" id="IPR048574">
    <property type="entry name" value="RUBY_RBDX"/>
</dbReference>
<dbReference type="InterPro" id="IPR052753">
    <property type="entry name" value="Rbr2/Nigerythrin"/>
</dbReference>
<accession>A0A410FVR1</accession>
<dbReference type="SUPFAM" id="SSF57802">
    <property type="entry name" value="Rubredoxin-like"/>
    <property type="match status" value="1"/>
</dbReference>
<feature type="domain" description="Rubredoxin-like" evidence="3">
    <location>
        <begin position="134"/>
        <end position="167"/>
    </location>
</feature>
<evidence type="ECO:0000313" key="5">
    <source>
        <dbReference type="EMBL" id="QAA77038.1"/>
    </source>
</evidence>
<evidence type="ECO:0000256" key="1">
    <source>
        <dbReference type="ARBA" id="ARBA00022448"/>
    </source>
</evidence>
<dbReference type="PROSITE" id="PS50905">
    <property type="entry name" value="FERRITIN_LIKE"/>
    <property type="match status" value="1"/>
</dbReference>
<dbReference type="InterPro" id="IPR003251">
    <property type="entry name" value="Rr_diiron-bd_dom"/>
</dbReference>
<dbReference type="InterPro" id="IPR012347">
    <property type="entry name" value="Ferritin-like"/>
</dbReference>
<dbReference type="SUPFAM" id="SSF47240">
    <property type="entry name" value="Ferritin-like"/>
    <property type="match status" value="1"/>
</dbReference>
<dbReference type="InterPro" id="IPR009040">
    <property type="entry name" value="Ferritin-like_diiron"/>
</dbReference>
<dbReference type="Pfam" id="PF02915">
    <property type="entry name" value="Rubrerythrin"/>
    <property type="match status" value="1"/>
</dbReference>
<dbReference type="CDD" id="cd01041">
    <property type="entry name" value="Rubrerythrin"/>
    <property type="match status" value="1"/>
</dbReference>
<proteinExistence type="predicted"/>
<evidence type="ECO:0000313" key="6">
    <source>
        <dbReference type="Proteomes" id="UP000287233"/>
    </source>
</evidence>
<dbReference type="AlphaFoldDB" id="A0A410FVR1"/>
<dbReference type="KEGG" id="bih:BIP78_1272"/>
<reference evidence="6" key="1">
    <citation type="submission" date="2018-12" db="EMBL/GenBank/DDBJ databases">
        <title>Complete genome sequence of an uncultured bacterium of the candidate phylum Bipolaricaulota.</title>
        <authorList>
            <person name="Kadnikov V.V."/>
            <person name="Mardanov A.V."/>
            <person name="Beletsky A.V."/>
            <person name="Frank Y.A."/>
            <person name="Karnachuk O.V."/>
            <person name="Ravin N.V."/>
        </authorList>
    </citation>
    <scope>NUCLEOTIDE SEQUENCE [LARGE SCALE GENOMIC DNA]</scope>
</reference>
<dbReference type="GO" id="GO:0016491">
    <property type="term" value="F:oxidoreductase activity"/>
    <property type="evidence" value="ECO:0007669"/>
    <property type="project" value="InterPro"/>
</dbReference>
<gene>
    <name evidence="5" type="ORF">BIP78_1272</name>
</gene>
<dbReference type="InterPro" id="IPR009078">
    <property type="entry name" value="Ferritin-like_SF"/>
</dbReference>
<dbReference type="GO" id="GO:0005506">
    <property type="term" value="F:iron ion binding"/>
    <property type="evidence" value="ECO:0007669"/>
    <property type="project" value="InterPro"/>
</dbReference>
<feature type="domain" description="Ferritin-like diiron" evidence="4">
    <location>
        <begin position="1"/>
        <end position="129"/>
    </location>
</feature>
<dbReference type="PANTHER" id="PTHR33746">
    <property type="entry name" value="RUBRERYTHRIN"/>
    <property type="match status" value="1"/>
</dbReference>
<evidence type="ECO:0000259" key="3">
    <source>
        <dbReference type="PROSITE" id="PS50903"/>
    </source>
</evidence>
<sequence>MRKMTEANLKDAFAGESQAHMRYLIFAEVAEEEKRPNLARLFRAIAYAEQVHATNHLRELGMVRTSPDNLQEAIGGESFEVGEMYPAYHAVAELQGEKGALRSTHYALEAEKIHAAMYTKARESALAGKDVLLGRIQICAVCGHTVEGDAPERCPICQAPRAKFKAF</sequence>